<gene>
    <name evidence="2" type="ORF">FC46_GL000552</name>
</gene>
<evidence type="ECO:0000259" key="1">
    <source>
        <dbReference type="PROSITE" id="PS51186"/>
    </source>
</evidence>
<dbReference type="OrthoDB" id="9796171at2"/>
<dbReference type="EMBL" id="AZFM01000018">
    <property type="protein sequence ID" value="KRL89820.1"/>
    <property type="molecule type" value="Genomic_DNA"/>
</dbReference>
<dbReference type="PATRIC" id="fig|1423763.3.peg.556"/>
<accession>A0A0R1U923</accession>
<sequence length="146" mass="16937">MDWNDKIFSELSTKELFQIYKLRAEVFNAEQESSYPDPDNNDLIAHHVFATENGELAAYGRYFPEDGMVTFGRIVVAPNFRKKGLGNELIFKIMGGIKAEFPNTKIFIHAQLYVAEMYKKFDFETKGAVFIEADRKHIMMYHDPLN</sequence>
<dbReference type="CDD" id="cd04301">
    <property type="entry name" value="NAT_SF"/>
    <property type="match status" value="1"/>
</dbReference>
<dbReference type="Pfam" id="PF13673">
    <property type="entry name" value="Acetyltransf_10"/>
    <property type="match status" value="1"/>
</dbReference>
<comment type="caution">
    <text evidence="2">The sequence shown here is derived from an EMBL/GenBank/DDBJ whole genome shotgun (WGS) entry which is preliminary data.</text>
</comment>
<dbReference type="STRING" id="1423763.FC46_GL000552"/>
<dbReference type="PROSITE" id="PS51186">
    <property type="entry name" value="GNAT"/>
    <property type="match status" value="1"/>
</dbReference>
<keyword evidence="3" id="KW-1185">Reference proteome</keyword>
<feature type="domain" description="N-acetyltransferase" evidence="1">
    <location>
        <begin position="6"/>
        <end position="145"/>
    </location>
</feature>
<dbReference type="Proteomes" id="UP000051036">
    <property type="component" value="Unassembled WGS sequence"/>
</dbReference>
<proteinExistence type="predicted"/>
<dbReference type="AlphaFoldDB" id="A0A0R1U923"/>
<organism evidence="2 3">
    <name type="scientific">Lactobacillus kalixensis DSM 16043</name>
    <dbReference type="NCBI Taxonomy" id="1423763"/>
    <lineage>
        <taxon>Bacteria</taxon>
        <taxon>Bacillati</taxon>
        <taxon>Bacillota</taxon>
        <taxon>Bacilli</taxon>
        <taxon>Lactobacillales</taxon>
        <taxon>Lactobacillaceae</taxon>
        <taxon>Lactobacillus</taxon>
    </lineage>
</organism>
<name>A0A0R1U923_9LACO</name>
<dbReference type="InterPro" id="IPR016181">
    <property type="entry name" value="Acyl_CoA_acyltransferase"/>
</dbReference>
<dbReference type="SUPFAM" id="SSF55729">
    <property type="entry name" value="Acyl-CoA N-acyltransferases (Nat)"/>
    <property type="match status" value="1"/>
</dbReference>
<evidence type="ECO:0000313" key="3">
    <source>
        <dbReference type="Proteomes" id="UP000051036"/>
    </source>
</evidence>
<keyword evidence="2" id="KW-0808">Transferase</keyword>
<reference evidence="2 3" key="1">
    <citation type="journal article" date="2015" name="Genome Announc.">
        <title>Expanding the biotechnology potential of lactobacilli through comparative genomics of 213 strains and associated genera.</title>
        <authorList>
            <person name="Sun Z."/>
            <person name="Harris H.M."/>
            <person name="McCann A."/>
            <person name="Guo C."/>
            <person name="Argimon S."/>
            <person name="Zhang W."/>
            <person name="Yang X."/>
            <person name="Jeffery I.B."/>
            <person name="Cooney J.C."/>
            <person name="Kagawa T.F."/>
            <person name="Liu W."/>
            <person name="Song Y."/>
            <person name="Salvetti E."/>
            <person name="Wrobel A."/>
            <person name="Rasinkangas P."/>
            <person name="Parkhill J."/>
            <person name="Rea M.C."/>
            <person name="O'Sullivan O."/>
            <person name="Ritari J."/>
            <person name="Douillard F.P."/>
            <person name="Paul Ross R."/>
            <person name="Yang R."/>
            <person name="Briner A.E."/>
            <person name="Felis G.E."/>
            <person name="de Vos W.M."/>
            <person name="Barrangou R."/>
            <person name="Klaenhammer T.R."/>
            <person name="Caufield P.W."/>
            <person name="Cui Y."/>
            <person name="Zhang H."/>
            <person name="O'Toole P.W."/>
        </authorList>
    </citation>
    <scope>NUCLEOTIDE SEQUENCE [LARGE SCALE GENOMIC DNA]</scope>
    <source>
        <strain evidence="2 3">DSM 16043</strain>
    </source>
</reference>
<dbReference type="InterPro" id="IPR000182">
    <property type="entry name" value="GNAT_dom"/>
</dbReference>
<dbReference type="GO" id="GO:0016747">
    <property type="term" value="F:acyltransferase activity, transferring groups other than amino-acyl groups"/>
    <property type="evidence" value="ECO:0007669"/>
    <property type="project" value="InterPro"/>
</dbReference>
<dbReference type="Gene3D" id="3.40.630.30">
    <property type="match status" value="1"/>
</dbReference>
<protein>
    <submittedName>
        <fullName evidence="2">GCN5-related N-acetyltransferase</fullName>
    </submittedName>
</protein>
<dbReference type="RefSeq" id="WP_057798921.1">
    <property type="nucleotide sequence ID" value="NZ_AZFM01000018.1"/>
</dbReference>
<evidence type="ECO:0000313" key="2">
    <source>
        <dbReference type="EMBL" id="KRL89820.1"/>
    </source>
</evidence>